<protein>
    <submittedName>
        <fullName evidence="3">DUF4190 domain-containing protein</fullName>
    </submittedName>
</protein>
<feature type="transmembrane region" description="Helical" evidence="1">
    <location>
        <begin position="6"/>
        <end position="31"/>
    </location>
</feature>
<keyword evidence="1" id="KW-0812">Transmembrane</keyword>
<keyword evidence="4" id="KW-1185">Reference proteome</keyword>
<dbReference type="OrthoDB" id="4374883at2"/>
<sequence length="118" mass="12425">MLNNLAGWHILVILSFLLILVPIAGITFTLLMRKKAIEAGQVKVGPNLNVLAVVAFVLSLLAISLPAVICGHIALNQIKQTNDRGWGFATTSLWIGYYGIAVGGLILAIFGGLAMAGV</sequence>
<keyword evidence="1" id="KW-0472">Membrane</keyword>
<gene>
    <name evidence="3" type="ORF">E3T55_18995</name>
</gene>
<dbReference type="RefSeq" id="WP_134521106.1">
    <property type="nucleotide sequence ID" value="NZ_SOHE01000087.1"/>
</dbReference>
<proteinExistence type="predicted"/>
<dbReference type="InterPro" id="IPR025241">
    <property type="entry name" value="DUF4190"/>
</dbReference>
<dbReference type="Proteomes" id="UP000297447">
    <property type="component" value="Unassembled WGS sequence"/>
</dbReference>
<evidence type="ECO:0000313" key="3">
    <source>
        <dbReference type="EMBL" id="TFD45357.1"/>
    </source>
</evidence>
<dbReference type="EMBL" id="SOHE01000087">
    <property type="protein sequence ID" value="TFD45357.1"/>
    <property type="molecule type" value="Genomic_DNA"/>
</dbReference>
<keyword evidence="1" id="KW-1133">Transmembrane helix</keyword>
<feature type="transmembrane region" description="Helical" evidence="1">
    <location>
        <begin position="51"/>
        <end position="75"/>
    </location>
</feature>
<dbReference type="Pfam" id="PF13828">
    <property type="entry name" value="DUF4190"/>
    <property type="match status" value="1"/>
</dbReference>
<accession>A0A4R8ZTX1</accession>
<evidence type="ECO:0000313" key="4">
    <source>
        <dbReference type="Proteomes" id="UP000297447"/>
    </source>
</evidence>
<organism evidence="3 4">
    <name type="scientific">Cryobacterium frigoriphilum</name>
    <dbReference type="NCBI Taxonomy" id="1259150"/>
    <lineage>
        <taxon>Bacteria</taxon>
        <taxon>Bacillati</taxon>
        <taxon>Actinomycetota</taxon>
        <taxon>Actinomycetes</taxon>
        <taxon>Micrococcales</taxon>
        <taxon>Microbacteriaceae</taxon>
        <taxon>Cryobacterium</taxon>
    </lineage>
</organism>
<feature type="domain" description="DUF4190" evidence="2">
    <location>
        <begin position="51"/>
        <end position="105"/>
    </location>
</feature>
<comment type="caution">
    <text evidence="3">The sequence shown here is derived from an EMBL/GenBank/DDBJ whole genome shotgun (WGS) entry which is preliminary data.</text>
</comment>
<feature type="transmembrane region" description="Helical" evidence="1">
    <location>
        <begin position="95"/>
        <end position="116"/>
    </location>
</feature>
<evidence type="ECO:0000256" key="1">
    <source>
        <dbReference type="SAM" id="Phobius"/>
    </source>
</evidence>
<evidence type="ECO:0000259" key="2">
    <source>
        <dbReference type="Pfam" id="PF13828"/>
    </source>
</evidence>
<name>A0A4R8ZTX1_9MICO</name>
<dbReference type="AlphaFoldDB" id="A0A4R8ZTX1"/>
<reference evidence="3 4" key="1">
    <citation type="submission" date="2019-03" db="EMBL/GenBank/DDBJ databases">
        <title>Genomics of glacier-inhabiting Cryobacterium strains.</title>
        <authorList>
            <person name="Liu Q."/>
            <person name="Xin Y.-H."/>
        </authorList>
    </citation>
    <scope>NUCLEOTIDE SEQUENCE [LARGE SCALE GENOMIC DNA]</scope>
    <source>
        <strain evidence="3 4">Hh14</strain>
    </source>
</reference>